<dbReference type="EMBL" id="JARKIB010000264">
    <property type="protein sequence ID" value="KAJ7718536.1"/>
    <property type="molecule type" value="Genomic_DNA"/>
</dbReference>
<proteinExistence type="predicted"/>
<comment type="caution">
    <text evidence="1">The sequence shown here is derived from an EMBL/GenBank/DDBJ whole genome shotgun (WGS) entry which is preliminary data.</text>
</comment>
<feature type="non-terminal residue" evidence="1">
    <location>
        <position position="1"/>
    </location>
</feature>
<accession>A0AAD7HE79</accession>
<protein>
    <submittedName>
        <fullName evidence="1">Uncharacterized protein</fullName>
    </submittedName>
</protein>
<sequence length="344" mass="37378">LAIGKTLVITTAALVKLVTKEGGVDEWGVTHNSVFGAAKDQVCHLTRRWVRETGPSLVINRVRVKPSSEVKLVGVWLDERLDFKAHGAAMIAKGHQWLVNFRWLAKVSGGVGATYIRGLYLGICLPGMLYGAEVALVPTAQRVKGLNRKRDGRAVVKRLTSVQLKAGRLIVGGMVSSPGDLVDAHADLLPMHLLIDKILHKAALRYATIPPTHPLHAAVKNAERYRHVKSHPSPLHFLMAAYKDVRQSLVEKIPGVRARAKWEAPVEVRVAASKEEAKEWAMAEVSRVQLFSDGSLIDGRVGAAGLLMVEGVVKRTKGVRLGSATRYGVYEAEGVGLSLALECL</sequence>
<evidence type="ECO:0000313" key="2">
    <source>
        <dbReference type="Proteomes" id="UP001215598"/>
    </source>
</evidence>
<reference evidence="1" key="1">
    <citation type="submission" date="2023-03" db="EMBL/GenBank/DDBJ databases">
        <title>Massive genome expansion in bonnet fungi (Mycena s.s.) driven by repeated elements and novel gene families across ecological guilds.</title>
        <authorList>
            <consortium name="Lawrence Berkeley National Laboratory"/>
            <person name="Harder C.B."/>
            <person name="Miyauchi S."/>
            <person name="Viragh M."/>
            <person name="Kuo A."/>
            <person name="Thoen E."/>
            <person name="Andreopoulos B."/>
            <person name="Lu D."/>
            <person name="Skrede I."/>
            <person name="Drula E."/>
            <person name="Henrissat B."/>
            <person name="Morin E."/>
            <person name="Kohler A."/>
            <person name="Barry K."/>
            <person name="LaButti K."/>
            <person name="Morin E."/>
            <person name="Salamov A."/>
            <person name="Lipzen A."/>
            <person name="Mereny Z."/>
            <person name="Hegedus B."/>
            <person name="Baldrian P."/>
            <person name="Stursova M."/>
            <person name="Weitz H."/>
            <person name="Taylor A."/>
            <person name="Grigoriev I.V."/>
            <person name="Nagy L.G."/>
            <person name="Martin F."/>
            <person name="Kauserud H."/>
        </authorList>
    </citation>
    <scope>NUCLEOTIDE SEQUENCE</scope>
    <source>
        <strain evidence="1">CBHHK182m</strain>
    </source>
</reference>
<dbReference type="Proteomes" id="UP001215598">
    <property type="component" value="Unassembled WGS sequence"/>
</dbReference>
<evidence type="ECO:0000313" key="1">
    <source>
        <dbReference type="EMBL" id="KAJ7718536.1"/>
    </source>
</evidence>
<keyword evidence="2" id="KW-1185">Reference proteome</keyword>
<feature type="non-terminal residue" evidence="1">
    <location>
        <position position="344"/>
    </location>
</feature>
<name>A0AAD7HE79_9AGAR</name>
<gene>
    <name evidence="1" type="ORF">B0H16DRAFT_1216511</name>
</gene>
<dbReference type="AlphaFoldDB" id="A0AAD7HE79"/>
<organism evidence="1 2">
    <name type="scientific">Mycena metata</name>
    <dbReference type="NCBI Taxonomy" id="1033252"/>
    <lineage>
        <taxon>Eukaryota</taxon>
        <taxon>Fungi</taxon>
        <taxon>Dikarya</taxon>
        <taxon>Basidiomycota</taxon>
        <taxon>Agaricomycotina</taxon>
        <taxon>Agaricomycetes</taxon>
        <taxon>Agaricomycetidae</taxon>
        <taxon>Agaricales</taxon>
        <taxon>Marasmiineae</taxon>
        <taxon>Mycenaceae</taxon>
        <taxon>Mycena</taxon>
    </lineage>
</organism>